<comment type="caution">
    <text evidence="1">The sequence shown here is derived from an EMBL/GenBank/DDBJ whole genome shotgun (WGS) entry which is preliminary data.</text>
</comment>
<evidence type="ECO:0000313" key="1">
    <source>
        <dbReference type="EMBL" id="MBL1087285.1"/>
    </source>
</evidence>
<accession>A0A937ERT4</accession>
<proteinExistence type="predicted"/>
<reference evidence="1" key="1">
    <citation type="submission" date="2021-01" db="EMBL/GenBank/DDBJ databases">
        <title>WGS of actinomycetes isolated from Thailand.</title>
        <authorList>
            <person name="Thawai C."/>
        </authorList>
    </citation>
    <scope>NUCLEOTIDE SEQUENCE</scope>
    <source>
        <strain evidence="1">RCU-197</strain>
    </source>
</reference>
<name>A0A937ERT4_9ACTN</name>
<sequence length="56" mass="6802">MEDQQLSWLDALRFARRVVAEHTVRQLAAIDQWIADEERRETERRQGEERRRPAPE</sequence>
<gene>
    <name evidence="1" type="ORF">JK359_35915</name>
</gene>
<dbReference type="AlphaFoldDB" id="A0A937ERT4"/>
<evidence type="ECO:0000313" key="2">
    <source>
        <dbReference type="Proteomes" id="UP000661858"/>
    </source>
</evidence>
<protein>
    <submittedName>
        <fullName evidence="1">Uncharacterized protein</fullName>
    </submittedName>
</protein>
<keyword evidence="2" id="KW-1185">Reference proteome</keyword>
<dbReference type="RefSeq" id="WP_201843825.1">
    <property type="nucleotide sequence ID" value="NZ_JAERRK010000030.1"/>
</dbReference>
<organism evidence="1 2">
    <name type="scientific">Streptomyces actinomycinicus</name>
    <dbReference type="NCBI Taxonomy" id="1695166"/>
    <lineage>
        <taxon>Bacteria</taxon>
        <taxon>Bacillati</taxon>
        <taxon>Actinomycetota</taxon>
        <taxon>Actinomycetes</taxon>
        <taxon>Kitasatosporales</taxon>
        <taxon>Streptomycetaceae</taxon>
        <taxon>Streptomyces</taxon>
    </lineage>
</organism>
<dbReference type="EMBL" id="JAERRK010000030">
    <property type="protein sequence ID" value="MBL1087285.1"/>
    <property type="molecule type" value="Genomic_DNA"/>
</dbReference>
<dbReference type="Proteomes" id="UP000661858">
    <property type="component" value="Unassembled WGS sequence"/>
</dbReference>